<protein>
    <recommendedName>
        <fullName evidence="4">Secreted protein</fullName>
    </recommendedName>
</protein>
<organism evidence="2">
    <name type="scientific">Mus musculus</name>
    <name type="common">Mouse</name>
    <dbReference type="NCBI Taxonomy" id="10090"/>
    <lineage>
        <taxon>Eukaryota</taxon>
        <taxon>Metazoa</taxon>
        <taxon>Chordata</taxon>
        <taxon>Craniata</taxon>
        <taxon>Vertebrata</taxon>
        <taxon>Euteleostomi</taxon>
        <taxon>Mammalia</taxon>
        <taxon>Eutheria</taxon>
        <taxon>Euarchontoglires</taxon>
        <taxon>Glires</taxon>
        <taxon>Rodentia</taxon>
        <taxon>Myomorpha</taxon>
        <taxon>Muroidea</taxon>
        <taxon>Muridae</taxon>
        <taxon>Murinae</taxon>
        <taxon>Mus</taxon>
        <taxon>Mus</taxon>
    </lineage>
</organism>
<feature type="chain" id="PRO_5004305901" description="Secreted protein" evidence="1">
    <location>
        <begin position="19"/>
        <end position="119"/>
    </location>
</feature>
<dbReference type="AGR" id="MGI:3708591"/>
<reference evidence="2" key="8">
    <citation type="journal article" date="2005" name="Science">
        <title>Antisense Transcription in the Mammalian Transcriptome.</title>
        <authorList>
            <consortium name="RIKEN Genome Exploration Research Group and Genome Science Group (Genome Network Project Core Group) and the FANTOM Consortium"/>
        </authorList>
    </citation>
    <scope>NUCLEOTIDE SEQUENCE</scope>
    <source>
        <strain evidence="2">C57BL/6J</strain>
        <tissue evidence="2">Whole body</tissue>
    </source>
</reference>
<reference evidence="2" key="1">
    <citation type="journal article" date="1999" name="Methods Enzymol.">
        <title>High-efficiency full-length cDNA cloning.</title>
        <authorList>
            <person name="Carninci P."/>
            <person name="Hayashizaki Y."/>
        </authorList>
    </citation>
    <scope>NUCLEOTIDE SEQUENCE</scope>
    <source>
        <strain evidence="2">C57BL/6J</strain>
        <tissue evidence="2">Whole body</tissue>
    </source>
</reference>
<gene>
    <name evidence="3" type="primary">Gm10404</name>
</gene>
<proteinExistence type="evidence at transcript level"/>
<accession>Q8BP85</accession>
<reference evidence="2" key="4">
    <citation type="journal article" date="2001" name="Nature">
        <title>Functional annotation of a full-length mouse cDNA collection.</title>
        <authorList>
            <consortium name="The RIKEN Genome Exploration Research Group Phase II Team and the FANTOM Consortium"/>
        </authorList>
    </citation>
    <scope>NUCLEOTIDE SEQUENCE</scope>
    <source>
        <strain evidence="2">C57BL/6J</strain>
        <tissue evidence="2">Whole body</tissue>
    </source>
</reference>
<evidence type="ECO:0000256" key="1">
    <source>
        <dbReference type="SAM" id="SignalP"/>
    </source>
</evidence>
<dbReference type="EMBL" id="AK077526">
    <property type="protein sequence ID" value="BAC36846.1"/>
    <property type="molecule type" value="mRNA"/>
</dbReference>
<reference evidence="2" key="7">
    <citation type="journal article" date="2005" name="Science">
        <title>The Transcriptional Landscape of the Mammalian Genome.</title>
        <authorList>
            <consortium name="The FANTOM Consortium"/>
            <consortium name="Riken Genome Exploration Research Group and Genome Science Group (Genome Network Project Core Group)"/>
        </authorList>
    </citation>
    <scope>NUCLEOTIDE SEQUENCE</scope>
    <source>
        <strain evidence="2">C57BL/6J</strain>
        <tissue evidence="2">Whole body</tissue>
    </source>
</reference>
<reference evidence="2" key="5">
    <citation type="journal article" date="2002" name="Nature">
        <title>Analysis of the mouse transcriptome based on functional annotation of 60,770 full-length cDNAs.</title>
        <authorList>
            <consortium name="The FANTOM Consortium and the RIKEN Genome Exploration Research Group Phase I and II Team"/>
        </authorList>
    </citation>
    <scope>NUCLEOTIDE SEQUENCE</scope>
    <source>
        <strain evidence="2">C57BL/6J</strain>
        <tissue evidence="2">Whole body</tissue>
    </source>
</reference>
<reference evidence="2" key="3">
    <citation type="journal article" date="2000" name="Genome Res.">
        <title>RIKEN integrated sequence analysis (RISA) system--384-format sequencing pipeline with 384 multicapillary sequencer.</title>
        <authorList>
            <person name="Shibata K."/>
            <person name="Itoh M."/>
            <person name="Aizawa K."/>
            <person name="Nagaoka S."/>
            <person name="Sasaki N."/>
            <person name="Carninci P."/>
            <person name="Konno H."/>
            <person name="Akiyama J."/>
            <person name="Nishi K."/>
            <person name="Kitsunai T."/>
            <person name="Tashiro H."/>
            <person name="Itoh M."/>
            <person name="Sumi N."/>
            <person name="Ishii Y."/>
            <person name="Nakamura S."/>
            <person name="Hazama M."/>
            <person name="Nishine T."/>
            <person name="Harada A."/>
            <person name="Yamamoto R."/>
            <person name="Matsumoto H."/>
            <person name="Sakaguchi S."/>
            <person name="Ikegami T."/>
            <person name="Kashiwagi K."/>
            <person name="Fujiwake S."/>
            <person name="Inoue K."/>
            <person name="Togawa Y."/>
            <person name="Izawa M."/>
            <person name="Ohara E."/>
            <person name="Watahiki M."/>
            <person name="Yoneda Y."/>
            <person name="Ishikawa T."/>
            <person name="Ozawa K."/>
            <person name="Tanaka T."/>
            <person name="Matsuura S."/>
            <person name="Kawai J."/>
            <person name="Okazaki Y."/>
            <person name="Muramatsu M."/>
            <person name="Inoue Y."/>
            <person name="Kira A."/>
            <person name="Hayashizaki Y."/>
        </authorList>
    </citation>
    <scope>NUCLEOTIDE SEQUENCE</scope>
    <source>
        <strain evidence="2">C57BL/6J</strain>
        <tissue evidence="2">Whole body</tissue>
    </source>
</reference>
<evidence type="ECO:0000313" key="3">
    <source>
        <dbReference type="MGI" id="MGI:3708591"/>
    </source>
</evidence>
<reference evidence="2" key="2">
    <citation type="journal article" date="2000" name="Genome Res.">
        <title>Normalization and subtraction of cap-trapper-selected cDNAs to prepare full-length cDNA libraries for rapid discovery of new genes.</title>
        <authorList>
            <person name="Carninci P."/>
            <person name="Shibata Y."/>
            <person name="Hayatsu N."/>
            <person name="Sugahara Y."/>
            <person name="Shibata K."/>
            <person name="Itoh M."/>
            <person name="Konno H."/>
            <person name="Okazaki Y."/>
            <person name="Muramatsu M."/>
            <person name="Hayashizaki Y."/>
        </authorList>
    </citation>
    <scope>NUCLEOTIDE SEQUENCE</scope>
    <source>
        <strain evidence="2">C57BL/6J</strain>
        <tissue evidence="2">Whole body</tissue>
    </source>
</reference>
<feature type="signal peptide" evidence="1">
    <location>
        <begin position="1"/>
        <end position="18"/>
    </location>
</feature>
<keyword evidence="1" id="KW-0732">Signal</keyword>
<dbReference type="MGI" id="MGI:3708591">
    <property type="gene designation" value="Gm10404"/>
</dbReference>
<sequence>MQFLFCLGLAKSMPSGLGVPTQPLPFAWPWAKTEFNSQEVKGRVDGYSMNWSCSVRHLCSNYHFSHPGEREIPHAWVSLSSFFFFFFKNLYPFRDAFLKRNHQDGSSVICIAICSSFKA</sequence>
<name>Q8BP85_MOUSE</name>
<evidence type="ECO:0008006" key="4">
    <source>
        <dbReference type="Google" id="ProtNLM"/>
    </source>
</evidence>
<reference evidence="2" key="6">
    <citation type="submission" date="2002-04" db="EMBL/GenBank/DDBJ databases">
        <authorList>
            <person name="Adachi J."/>
            <person name="Aizawa K."/>
            <person name="Akimura T."/>
            <person name="Arakawa T."/>
            <person name="Bono H."/>
            <person name="Carninci P."/>
            <person name="Fukuda S."/>
            <person name="Furuno M."/>
            <person name="Hanagaki T."/>
            <person name="Hara A."/>
            <person name="Hashizume W."/>
            <person name="Hayashida K."/>
            <person name="Hayatsu N."/>
            <person name="Hiramoto K."/>
            <person name="Hiraoka T."/>
            <person name="Hirozane T."/>
            <person name="Hori F."/>
            <person name="Imotani K."/>
            <person name="Ishii Y."/>
            <person name="Itoh M."/>
            <person name="Kagawa I."/>
            <person name="Kasukawa T."/>
            <person name="Katoh H."/>
            <person name="Kawai J."/>
            <person name="Kojima Y."/>
            <person name="Kondo S."/>
            <person name="Konno H."/>
            <person name="Kouda M."/>
            <person name="Koya S."/>
            <person name="Kurihara C."/>
            <person name="Matsuyama T."/>
            <person name="Miyazaki A."/>
            <person name="Murata M."/>
            <person name="Nakamura M."/>
            <person name="Nishi K."/>
            <person name="Nomura K."/>
            <person name="Numazaki R."/>
            <person name="Ohno M."/>
            <person name="Ohsato N."/>
            <person name="Okazaki Y."/>
            <person name="Saito R."/>
            <person name="Saitoh H."/>
            <person name="Sakai C."/>
            <person name="Sakai K."/>
            <person name="Sakazume N."/>
            <person name="Sano H."/>
            <person name="Sasaki D."/>
            <person name="Shibata K."/>
            <person name="Shinagawa A."/>
            <person name="Shiraki T."/>
            <person name="Sogabe Y."/>
            <person name="Tagami M."/>
            <person name="Tagawa A."/>
            <person name="Takahashi F."/>
            <person name="Takaku-Akahira S."/>
            <person name="Takeda Y."/>
            <person name="Tanaka T."/>
            <person name="Tomaru A."/>
            <person name="Toya T."/>
            <person name="Yasunishi A."/>
            <person name="Muramatsu M."/>
            <person name="Hayashizaki Y."/>
        </authorList>
    </citation>
    <scope>NUCLEOTIDE SEQUENCE</scope>
    <source>
        <strain evidence="2">C57BL/6J</strain>
        <tissue evidence="2">Whole body</tissue>
    </source>
</reference>
<evidence type="ECO:0000313" key="2">
    <source>
        <dbReference type="EMBL" id="BAC36846.1"/>
    </source>
</evidence>
<dbReference type="AlphaFoldDB" id="Q8BP85"/>